<name>A0A175VZ25_9PEZI</name>
<dbReference type="STRING" id="100816.A0A175VZ25"/>
<organism evidence="1 2">
    <name type="scientific">Madurella mycetomatis</name>
    <dbReference type="NCBI Taxonomy" id="100816"/>
    <lineage>
        <taxon>Eukaryota</taxon>
        <taxon>Fungi</taxon>
        <taxon>Dikarya</taxon>
        <taxon>Ascomycota</taxon>
        <taxon>Pezizomycotina</taxon>
        <taxon>Sordariomycetes</taxon>
        <taxon>Sordariomycetidae</taxon>
        <taxon>Sordariales</taxon>
        <taxon>Sordariales incertae sedis</taxon>
        <taxon>Madurella</taxon>
    </lineage>
</organism>
<dbReference type="Proteomes" id="UP000078237">
    <property type="component" value="Unassembled WGS sequence"/>
</dbReference>
<dbReference type="InterPro" id="IPR018606">
    <property type="entry name" value="Arb1"/>
</dbReference>
<dbReference type="Pfam" id="PF09692">
    <property type="entry name" value="Arb1"/>
    <property type="match status" value="2"/>
</dbReference>
<reference evidence="1 2" key="1">
    <citation type="journal article" date="2016" name="Genome Announc.">
        <title>Genome Sequence of Madurella mycetomatis mm55, Isolated from a Human Mycetoma Case in Sudan.</title>
        <authorList>
            <person name="Smit S."/>
            <person name="Derks M.F."/>
            <person name="Bervoets S."/>
            <person name="Fahal A."/>
            <person name="van Leeuwen W."/>
            <person name="van Belkum A."/>
            <person name="van de Sande W.W."/>
        </authorList>
    </citation>
    <scope>NUCLEOTIDE SEQUENCE [LARGE SCALE GENOMIC DNA]</scope>
    <source>
        <strain evidence="2">mm55</strain>
    </source>
</reference>
<dbReference type="OrthoDB" id="435402at2759"/>
<dbReference type="GO" id="GO:0033167">
    <property type="term" value="C:ARC complex"/>
    <property type="evidence" value="ECO:0007669"/>
    <property type="project" value="InterPro"/>
</dbReference>
<dbReference type="VEuPathDB" id="FungiDB:MMYC01_206693"/>
<protein>
    <submittedName>
        <fullName evidence="1">Uncharacterized protein</fullName>
    </submittedName>
</protein>
<dbReference type="GO" id="GO:0031047">
    <property type="term" value="P:regulatory ncRNA-mediated gene silencing"/>
    <property type="evidence" value="ECO:0007669"/>
    <property type="project" value="InterPro"/>
</dbReference>
<gene>
    <name evidence="1" type="ORF">MMYC01_206693</name>
</gene>
<accession>A0A175VZ25</accession>
<evidence type="ECO:0000313" key="2">
    <source>
        <dbReference type="Proteomes" id="UP000078237"/>
    </source>
</evidence>
<dbReference type="AlphaFoldDB" id="A0A175VZ25"/>
<evidence type="ECO:0000313" key="1">
    <source>
        <dbReference type="EMBL" id="KXX76441.1"/>
    </source>
</evidence>
<sequence>MTPAEHDQEKNVIHGQHRPFVDGIEECIQRFRARRRMAQTANTCSPGISPLAESMPQFVSFKALGTWARNVLGCTSKAVARETTADDAIQRGGEGNRNHRFYNPNSPEHWDVDFIGVAAGFLDFRIGTGMVSNVLKKFEYKHSKRCPLPGSSWIYFLEISTPHSEPFTAVTLASLLRDRNIPADKEWTVTGTVEQTFEICEINLPDAGIKAKYAAVNKPLIDYPDFRPCGTVIGRPAIVRDEETAGHMQFILEEILRLLKVEMKIAMGVCTLNSGIAFIKYTKDVKPTFYVFLPQELMSQFKDPVLKPPSGAQHPRSGY</sequence>
<dbReference type="EMBL" id="LCTW02000210">
    <property type="protein sequence ID" value="KXX76441.1"/>
    <property type="molecule type" value="Genomic_DNA"/>
</dbReference>
<keyword evidence="2" id="KW-1185">Reference proteome</keyword>
<proteinExistence type="predicted"/>
<comment type="caution">
    <text evidence="1">The sequence shown here is derived from an EMBL/GenBank/DDBJ whole genome shotgun (WGS) entry which is preliminary data.</text>
</comment>